<dbReference type="Proteomes" id="UP000789901">
    <property type="component" value="Unassembled WGS sequence"/>
</dbReference>
<name>A0ABN7VFP3_GIGMA</name>
<sequence>MDFKRGTAYIIQASTKDMDLVTNSDYKLLITALDIGINTRFRSHTETRKKGKRRLVFELEKATEDDWVHYKGKLERLLLFKIHIDKEISMDKEWDIIQSKKLAEMLKTEDTGKRDVMQLLRKCIRKLDTFCCRIRKRVQMLQAEKELHKLCKDIEKNYKINTSCEQTQDTEEKKCDLENI</sequence>
<comment type="caution">
    <text evidence="1">The sequence shown here is derived from an EMBL/GenBank/DDBJ whole genome shotgun (WGS) entry which is preliminary data.</text>
</comment>
<accession>A0ABN7VFP3</accession>
<gene>
    <name evidence="1" type="ORF">GMARGA_LOCUS18188</name>
</gene>
<evidence type="ECO:0000313" key="1">
    <source>
        <dbReference type="EMBL" id="CAG8767821.1"/>
    </source>
</evidence>
<reference evidence="1 2" key="1">
    <citation type="submission" date="2021-06" db="EMBL/GenBank/DDBJ databases">
        <authorList>
            <person name="Kallberg Y."/>
            <person name="Tangrot J."/>
            <person name="Rosling A."/>
        </authorList>
    </citation>
    <scope>NUCLEOTIDE SEQUENCE [LARGE SCALE GENOMIC DNA]</scope>
    <source>
        <strain evidence="1 2">120-4 pot B 10/14</strain>
    </source>
</reference>
<evidence type="ECO:0000313" key="2">
    <source>
        <dbReference type="Proteomes" id="UP000789901"/>
    </source>
</evidence>
<protein>
    <submittedName>
        <fullName evidence="1">5267_t:CDS:1</fullName>
    </submittedName>
</protein>
<keyword evidence="2" id="KW-1185">Reference proteome</keyword>
<proteinExistence type="predicted"/>
<dbReference type="EMBL" id="CAJVQB010014341">
    <property type="protein sequence ID" value="CAG8767821.1"/>
    <property type="molecule type" value="Genomic_DNA"/>
</dbReference>
<organism evidence="1 2">
    <name type="scientific">Gigaspora margarita</name>
    <dbReference type="NCBI Taxonomy" id="4874"/>
    <lineage>
        <taxon>Eukaryota</taxon>
        <taxon>Fungi</taxon>
        <taxon>Fungi incertae sedis</taxon>
        <taxon>Mucoromycota</taxon>
        <taxon>Glomeromycotina</taxon>
        <taxon>Glomeromycetes</taxon>
        <taxon>Diversisporales</taxon>
        <taxon>Gigasporaceae</taxon>
        <taxon>Gigaspora</taxon>
    </lineage>
</organism>